<evidence type="ECO:0000313" key="2">
    <source>
        <dbReference type="EMBL" id="AIY83561.1"/>
    </source>
</evidence>
<accession>A0A0A7FXI0</accession>
<protein>
    <submittedName>
        <fullName evidence="2">ABC-2 transporter family protein</fullName>
    </submittedName>
</protein>
<feature type="transmembrane region" description="Helical" evidence="1">
    <location>
        <begin position="160"/>
        <end position="184"/>
    </location>
</feature>
<dbReference type="HOGENOM" id="CLU_1114287_0_0_9"/>
<dbReference type="PANTHER" id="PTHR37305:SF1">
    <property type="entry name" value="MEMBRANE PROTEIN"/>
    <property type="match status" value="1"/>
</dbReference>
<dbReference type="KEGG" id="cbv:U729_965"/>
<dbReference type="Proteomes" id="UP000030635">
    <property type="component" value="Chromosome"/>
</dbReference>
<feature type="transmembrane region" description="Helical" evidence="1">
    <location>
        <begin position="219"/>
        <end position="239"/>
    </location>
</feature>
<proteinExistence type="predicted"/>
<dbReference type="PANTHER" id="PTHR37305">
    <property type="entry name" value="INTEGRAL MEMBRANE PROTEIN-RELATED"/>
    <property type="match status" value="1"/>
</dbReference>
<gene>
    <name evidence="2" type="ORF">U729_965</name>
</gene>
<organism evidence="2 3">
    <name type="scientific">Clostridium baratii str. Sullivan</name>
    <dbReference type="NCBI Taxonomy" id="1415775"/>
    <lineage>
        <taxon>Bacteria</taxon>
        <taxon>Bacillati</taxon>
        <taxon>Bacillota</taxon>
        <taxon>Clostridia</taxon>
        <taxon>Eubacteriales</taxon>
        <taxon>Clostridiaceae</taxon>
        <taxon>Clostridium</taxon>
    </lineage>
</organism>
<reference evidence="2 3" key="1">
    <citation type="journal article" date="2015" name="Infect. Genet. Evol.">
        <title>Genomic sequences of six botulinum neurotoxin-producing strains representing three clostridial species illustrate the mobility and diversity of botulinum neurotoxin genes.</title>
        <authorList>
            <person name="Smith T.J."/>
            <person name="Hill K.K."/>
            <person name="Xie G."/>
            <person name="Foley B.T."/>
            <person name="Williamson C.H."/>
            <person name="Foster J.T."/>
            <person name="Johnson S.L."/>
            <person name="Chertkov O."/>
            <person name="Teshima H."/>
            <person name="Gibbons H.S."/>
            <person name="Johnsky L.A."/>
            <person name="Karavis M.A."/>
            <person name="Smith L.A."/>
        </authorList>
    </citation>
    <scope>NUCLEOTIDE SEQUENCE [LARGE SCALE GENOMIC DNA]</scope>
    <source>
        <strain evidence="2">Sullivan</strain>
    </source>
</reference>
<dbReference type="RefSeq" id="WP_039312125.1">
    <property type="nucleotide sequence ID" value="NZ_CP006905.1"/>
</dbReference>
<keyword evidence="3" id="KW-1185">Reference proteome</keyword>
<keyword evidence="1" id="KW-0812">Transmembrane</keyword>
<keyword evidence="1" id="KW-0472">Membrane</keyword>
<evidence type="ECO:0000256" key="1">
    <source>
        <dbReference type="SAM" id="Phobius"/>
    </source>
</evidence>
<feature type="transmembrane region" description="Helical" evidence="1">
    <location>
        <begin position="16"/>
        <end position="39"/>
    </location>
</feature>
<feature type="transmembrane region" description="Helical" evidence="1">
    <location>
        <begin position="116"/>
        <end position="140"/>
    </location>
</feature>
<dbReference type="STRING" id="1561.NPD11_2024"/>
<sequence length="249" mass="27657">MLNLLKIEWKKANLKGYLIVLLAIVVFASVSLIITGYMYTNENMRDLVMQMGQSSGASGNIYATNLESISGTIYQFMFIFCGILGGQIFLKEYKNGTIKTLFTSPIKREKIILSKVIFYVLLNFVFTLIFVAVQIVVIVAVSKIFHIEGSAINMEVIKEYLPRICLNVVGVSMSVLLPLTIVLIKGKSEGMLVGVCIAFTVLFTAVTSSVTIFKSSETILNVFYTVIPILGVISMGYYCSKYIDRDIIV</sequence>
<feature type="transmembrane region" description="Helical" evidence="1">
    <location>
        <begin position="72"/>
        <end position="90"/>
    </location>
</feature>
<dbReference type="AlphaFoldDB" id="A0A0A7FXI0"/>
<evidence type="ECO:0000313" key="3">
    <source>
        <dbReference type="Proteomes" id="UP000030635"/>
    </source>
</evidence>
<name>A0A0A7FXI0_9CLOT</name>
<dbReference type="OrthoDB" id="9784784at2"/>
<dbReference type="Pfam" id="PF12730">
    <property type="entry name" value="ABC2_membrane_4"/>
    <property type="match status" value="1"/>
</dbReference>
<feature type="transmembrane region" description="Helical" evidence="1">
    <location>
        <begin position="191"/>
        <end position="213"/>
    </location>
</feature>
<dbReference type="EMBL" id="CP006905">
    <property type="protein sequence ID" value="AIY83561.1"/>
    <property type="molecule type" value="Genomic_DNA"/>
</dbReference>
<keyword evidence="1" id="KW-1133">Transmembrane helix</keyword>